<dbReference type="RefSeq" id="WP_147150061.1">
    <property type="nucleotide sequence ID" value="NZ_BKAJ01000051.1"/>
</dbReference>
<organism evidence="1 2">
    <name type="scientific">Reyranella soli</name>
    <dbReference type="NCBI Taxonomy" id="1230389"/>
    <lineage>
        <taxon>Bacteria</taxon>
        <taxon>Pseudomonadati</taxon>
        <taxon>Pseudomonadota</taxon>
        <taxon>Alphaproteobacteria</taxon>
        <taxon>Hyphomicrobiales</taxon>
        <taxon>Reyranellaceae</taxon>
        <taxon>Reyranella</taxon>
    </lineage>
</organism>
<gene>
    <name evidence="1" type="ORF">RSO01_31430</name>
</gene>
<reference evidence="1 2" key="1">
    <citation type="submission" date="2019-07" db="EMBL/GenBank/DDBJ databases">
        <title>Whole genome shotgun sequence of Reyranella soli NBRC 108950.</title>
        <authorList>
            <person name="Hosoyama A."/>
            <person name="Uohara A."/>
            <person name="Ohji S."/>
            <person name="Ichikawa N."/>
        </authorList>
    </citation>
    <scope>NUCLEOTIDE SEQUENCE [LARGE SCALE GENOMIC DNA]</scope>
    <source>
        <strain evidence="1 2">NBRC 108950</strain>
    </source>
</reference>
<name>A0A512NAH0_9HYPH</name>
<proteinExistence type="predicted"/>
<keyword evidence="1" id="KW-0378">Hydrolase</keyword>
<evidence type="ECO:0000313" key="1">
    <source>
        <dbReference type="EMBL" id="GEP55977.1"/>
    </source>
</evidence>
<accession>A0A512NAH0</accession>
<dbReference type="EMBL" id="BKAJ01000051">
    <property type="protein sequence ID" value="GEP55977.1"/>
    <property type="molecule type" value="Genomic_DNA"/>
</dbReference>
<dbReference type="OrthoDB" id="9805176at2"/>
<sequence>MTGVLDDYLIDPEVSLLDKTRMQAQVLLPVLRALRAELGKERADAVVKQALRDWSKQLFAAIADGIEGSPRRKWAAIQKVFGEISGREVAFEIRHHDESALDIDVTRCRFAEFFRALGEPELGALLICAADFDIAAIGAGTVDLERAQTIMQGAPSCTFRYRFAPR</sequence>
<keyword evidence="2" id="KW-1185">Reference proteome</keyword>
<dbReference type="Proteomes" id="UP000321058">
    <property type="component" value="Unassembled WGS sequence"/>
</dbReference>
<dbReference type="GO" id="GO:0016787">
    <property type="term" value="F:hydrolase activity"/>
    <property type="evidence" value="ECO:0007669"/>
    <property type="project" value="UniProtKB-KW"/>
</dbReference>
<dbReference type="Pfam" id="PF14196">
    <property type="entry name" value="ATC_hydrolase"/>
    <property type="match status" value="1"/>
</dbReference>
<evidence type="ECO:0000313" key="2">
    <source>
        <dbReference type="Proteomes" id="UP000321058"/>
    </source>
</evidence>
<protein>
    <submittedName>
        <fullName evidence="1">2-amino-thiazoline-4-carboxylic acid hydrolase</fullName>
    </submittedName>
</protein>
<dbReference type="InterPro" id="IPR026002">
    <property type="entry name" value="ATC_hydrolase-like"/>
</dbReference>
<dbReference type="AlphaFoldDB" id="A0A512NAH0"/>
<comment type="caution">
    <text evidence="1">The sequence shown here is derived from an EMBL/GenBank/DDBJ whole genome shotgun (WGS) entry which is preliminary data.</text>
</comment>